<dbReference type="CDD" id="cd02244">
    <property type="entry name" value="cupin_7S_vicilin-like_N"/>
    <property type="match status" value="1"/>
</dbReference>
<feature type="non-terminal residue" evidence="3">
    <location>
        <position position="1"/>
    </location>
</feature>
<dbReference type="Proteomes" id="UP000265520">
    <property type="component" value="Unassembled WGS sequence"/>
</dbReference>
<feature type="region of interest" description="Disordered" evidence="2">
    <location>
        <begin position="88"/>
        <end position="108"/>
    </location>
</feature>
<evidence type="ECO:0000256" key="2">
    <source>
        <dbReference type="SAM" id="MobiDB-lite"/>
    </source>
</evidence>
<reference evidence="3 4" key="1">
    <citation type="journal article" date="2018" name="Front. Plant Sci.">
        <title>Red Clover (Trifolium pratense) and Zigzag Clover (T. medium) - A Picture of Genomic Similarities and Differences.</title>
        <authorList>
            <person name="Dluhosova J."/>
            <person name="Istvanek J."/>
            <person name="Nedelnik J."/>
            <person name="Repkova J."/>
        </authorList>
    </citation>
    <scope>NUCLEOTIDE SEQUENCE [LARGE SCALE GENOMIC DNA]</scope>
    <source>
        <strain evidence="4">cv. 10/8</strain>
        <tissue evidence="3">Leaf</tissue>
    </source>
</reference>
<dbReference type="Gene3D" id="2.60.120.10">
    <property type="entry name" value="Jelly Rolls"/>
    <property type="match status" value="1"/>
</dbReference>
<evidence type="ECO:0000313" key="4">
    <source>
        <dbReference type="Proteomes" id="UP000265520"/>
    </source>
</evidence>
<keyword evidence="4" id="KW-1185">Reference proteome</keyword>
<dbReference type="Gene3D" id="2.60.120.1450">
    <property type="match status" value="1"/>
</dbReference>
<dbReference type="InterPro" id="IPR050253">
    <property type="entry name" value="Seed_Storage-Functional"/>
</dbReference>
<dbReference type="PANTHER" id="PTHR31189">
    <property type="entry name" value="OS03G0336100 PROTEIN-RELATED"/>
    <property type="match status" value="1"/>
</dbReference>
<comment type="function">
    <text evidence="1">Seed storage protein.</text>
</comment>
<comment type="caution">
    <text evidence="3">The sequence shown here is derived from an EMBL/GenBank/DDBJ whole genome shotgun (WGS) entry which is preliminary data.</text>
</comment>
<dbReference type="EMBL" id="LXQA010047023">
    <property type="protein sequence ID" value="MCI01767.1"/>
    <property type="molecule type" value="Genomic_DNA"/>
</dbReference>
<feature type="non-terminal residue" evidence="3">
    <location>
        <position position="180"/>
    </location>
</feature>
<dbReference type="InterPro" id="IPR014710">
    <property type="entry name" value="RmlC-like_jellyroll"/>
</dbReference>
<dbReference type="SUPFAM" id="SSF51182">
    <property type="entry name" value="RmlC-like cupins"/>
    <property type="match status" value="2"/>
</dbReference>
<accession>A0A392NPH2</accession>
<name>A0A392NPH2_9FABA</name>
<evidence type="ECO:0000256" key="1">
    <source>
        <dbReference type="ARBA" id="ARBA00003839"/>
    </source>
</evidence>
<proteinExistence type="predicted"/>
<organism evidence="3 4">
    <name type="scientific">Trifolium medium</name>
    <dbReference type="NCBI Taxonomy" id="97028"/>
    <lineage>
        <taxon>Eukaryota</taxon>
        <taxon>Viridiplantae</taxon>
        <taxon>Streptophyta</taxon>
        <taxon>Embryophyta</taxon>
        <taxon>Tracheophyta</taxon>
        <taxon>Spermatophyta</taxon>
        <taxon>Magnoliopsida</taxon>
        <taxon>eudicotyledons</taxon>
        <taxon>Gunneridae</taxon>
        <taxon>Pentapetalae</taxon>
        <taxon>rosids</taxon>
        <taxon>fabids</taxon>
        <taxon>Fabales</taxon>
        <taxon>Fabaceae</taxon>
        <taxon>Papilionoideae</taxon>
        <taxon>50 kb inversion clade</taxon>
        <taxon>NPAAA clade</taxon>
        <taxon>Hologalegina</taxon>
        <taxon>IRL clade</taxon>
        <taxon>Trifolieae</taxon>
        <taxon>Trifolium</taxon>
    </lineage>
</organism>
<protein>
    <submittedName>
        <fullName evidence="3">Vicilin-like</fullName>
    </submittedName>
</protein>
<feature type="region of interest" description="Disordered" evidence="2">
    <location>
        <begin position="120"/>
        <end position="143"/>
    </location>
</feature>
<dbReference type="InterPro" id="IPR011051">
    <property type="entry name" value="RmlC_Cupin_sf"/>
</dbReference>
<dbReference type="AlphaFoldDB" id="A0A392NPH2"/>
<evidence type="ECO:0000313" key="3">
    <source>
        <dbReference type="EMBL" id="MCI01767.1"/>
    </source>
</evidence>
<dbReference type="PANTHER" id="PTHR31189:SF41">
    <property type="entry name" value="VICILIN C72"/>
    <property type="match status" value="1"/>
</dbReference>
<sequence>KPHTLILPQHTDADFILVVQSANPDDNEDLRVVDLAIPVNRPGKFQSFFPSSNQNQQSYFYGFSKNILEASFNTKYETIKKVLLEEREQEPQQWRGHRGRQQSQEADAIVKVSREQIEELSRHAKSSSKKSISSESQPFNVRSCNPIYSNKFGKFFEVTSEKSPQLQDLDISVSSVEINE</sequence>